<sequence>MPGVMVHIDSFPTKCARSTGGRSEIGSSRKDGMVRHLSGRDLRDSRGAEMRRTQRRQQWCM</sequence>
<dbReference type="EMBL" id="JAADJZ010000013">
    <property type="protein sequence ID" value="KAF2870602.1"/>
    <property type="molecule type" value="Genomic_DNA"/>
</dbReference>
<reference evidence="2 3" key="1">
    <citation type="submission" date="2020-01" db="EMBL/GenBank/DDBJ databases">
        <authorList>
            <consortium name="DOE Joint Genome Institute"/>
            <person name="Haridas S."/>
            <person name="Albert R."/>
            <person name="Binder M."/>
            <person name="Bloem J."/>
            <person name="Labutti K."/>
            <person name="Salamov A."/>
            <person name="Andreopoulos B."/>
            <person name="Baker S.E."/>
            <person name="Barry K."/>
            <person name="Bills G."/>
            <person name="Bluhm B.H."/>
            <person name="Cannon C."/>
            <person name="Castanera R."/>
            <person name="Culley D.E."/>
            <person name="Daum C."/>
            <person name="Ezra D."/>
            <person name="Gonzalez J.B."/>
            <person name="Henrissat B."/>
            <person name="Kuo A."/>
            <person name="Liang C."/>
            <person name="Lipzen A."/>
            <person name="Lutzoni F."/>
            <person name="Magnuson J."/>
            <person name="Mondo S."/>
            <person name="Nolan M."/>
            <person name="Ohm R."/>
            <person name="Pangilinan J."/>
            <person name="Park H.-J.H."/>
            <person name="Ramirez L."/>
            <person name="Alfaro M."/>
            <person name="Sun H."/>
            <person name="Tritt A."/>
            <person name="Yoshinaga Y."/>
            <person name="Zwiers L.-H.L."/>
            <person name="Turgeon B.G."/>
            <person name="Goodwin S.B."/>
            <person name="Spatafora J.W."/>
            <person name="Crous P.W."/>
            <person name="Grigoriev I.V."/>
        </authorList>
    </citation>
    <scope>NUCLEOTIDE SEQUENCE [LARGE SCALE GENOMIC DNA]</scope>
    <source>
        <strain evidence="2 3">CBS 611.86</strain>
    </source>
</reference>
<dbReference type="AlphaFoldDB" id="A0A7C8MDH6"/>
<proteinExistence type="predicted"/>
<dbReference type="Proteomes" id="UP000481861">
    <property type="component" value="Unassembled WGS sequence"/>
</dbReference>
<name>A0A7C8MDH6_9PLEO</name>
<evidence type="ECO:0000313" key="3">
    <source>
        <dbReference type="Proteomes" id="UP000481861"/>
    </source>
</evidence>
<feature type="region of interest" description="Disordered" evidence="1">
    <location>
        <begin position="15"/>
        <end position="61"/>
    </location>
</feature>
<protein>
    <submittedName>
        <fullName evidence="2">Uncharacterized protein</fullName>
    </submittedName>
</protein>
<evidence type="ECO:0000256" key="1">
    <source>
        <dbReference type="SAM" id="MobiDB-lite"/>
    </source>
</evidence>
<keyword evidence="3" id="KW-1185">Reference proteome</keyword>
<feature type="compositionally biased region" description="Basic and acidic residues" evidence="1">
    <location>
        <begin position="27"/>
        <end position="52"/>
    </location>
</feature>
<organism evidence="2 3">
    <name type="scientific">Massariosphaeria phaeospora</name>
    <dbReference type="NCBI Taxonomy" id="100035"/>
    <lineage>
        <taxon>Eukaryota</taxon>
        <taxon>Fungi</taxon>
        <taxon>Dikarya</taxon>
        <taxon>Ascomycota</taxon>
        <taxon>Pezizomycotina</taxon>
        <taxon>Dothideomycetes</taxon>
        <taxon>Pleosporomycetidae</taxon>
        <taxon>Pleosporales</taxon>
        <taxon>Pleosporales incertae sedis</taxon>
        <taxon>Massariosphaeria</taxon>
    </lineage>
</organism>
<accession>A0A7C8MDH6</accession>
<evidence type="ECO:0000313" key="2">
    <source>
        <dbReference type="EMBL" id="KAF2870602.1"/>
    </source>
</evidence>
<comment type="caution">
    <text evidence="2">The sequence shown here is derived from an EMBL/GenBank/DDBJ whole genome shotgun (WGS) entry which is preliminary data.</text>
</comment>
<gene>
    <name evidence="2" type="ORF">BDV95DRAFT_574203</name>
</gene>